<evidence type="ECO:0000259" key="5">
    <source>
        <dbReference type="Pfam" id="PF25917"/>
    </source>
</evidence>
<dbReference type="Gene3D" id="2.40.420.20">
    <property type="match status" value="1"/>
</dbReference>
<dbReference type="NCBIfam" id="TIGR01730">
    <property type="entry name" value="RND_mfp"/>
    <property type="match status" value="1"/>
</dbReference>
<dbReference type="InterPro" id="IPR058624">
    <property type="entry name" value="MdtA-like_HH"/>
</dbReference>
<dbReference type="Gene3D" id="1.10.287.470">
    <property type="entry name" value="Helix hairpin bin"/>
    <property type="match status" value="1"/>
</dbReference>
<feature type="domain" description="Multidrug resistance protein MdtA-like barrel-sandwich hybrid" evidence="5">
    <location>
        <begin position="63"/>
        <end position="202"/>
    </location>
</feature>
<dbReference type="InterPro" id="IPR058627">
    <property type="entry name" value="MdtA-like_C"/>
</dbReference>
<dbReference type="SUPFAM" id="SSF111369">
    <property type="entry name" value="HlyD-like secretion proteins"/>
    <property type="match status" value="1"/>
</dbReference>
<feature type="domain" description="Multidrug resistance protein MdtA-like C-terminal permuted SH3" evidence="7">
    <location>
        <begin position="312"/>
        <end position="362"/>
    </location>
</feature>
<evidence type="ECO:0000256" key="2">
    <source>
        <dbReference type="ARBA" id="ARBA00009477"/>
    </source>
</evidence>
<feature type="chain" id="PRO_5047294720" evidence="3">
    <location>
        <begin position="22"/>
        <end position="382"/>
    </location>
</feature>
<dbReference type="Pfam" id="PF25876">
    <property type="entry name" value="HH_MFP_RND"/>
    <property type="match status" value="1"/>
</dbReference>
<accession>A0ABT4UGZ7</accession>
<evidence type="ECO:0000313" key="8">
    <source>
        <dbReference type="EMBL" id="MDA3613874.1"/>
    </source>
</evidence>
<comment type="similarity">
    <text evidence="2">Belongs to the membrane fusion protein (MFP) (TC 8.A.1) family.</text>
</comment>
<dbReference type="PROSITE" id="PS51257">
    <property type="entry name" value="PROKAR_LIPOPROTEIN"/>
    <property type="match status" value="1"/>
</dbReference>
<sequence>MKRLFVLKSISFLTLFLVLVGCGNKHQNGGYQQGPPELPVAEVKTADAVVTKTYAASVEGVSNVEIRPQVSGYLTKIYVDEGQFVKAGQVLFAIESQVYREQLNNAQAALLSAKSNLDNSKINLDRKKELVSNKMVSDFQVREAEIAYNAAKAGVEQANAVVESAKINLGFTQIKAPVSGYTSRFNYRLGSLLSPTNQQPLTILSDIQQVYTYFSLSENDFINFQRQYAGNNISEKIKNTPPVTLLMSDGTPYAHPGKIDAVEGLFNKTTGAITVRAKFVNPEVLLRSGNTGKIVMEQQLKNALLFPIASTVIIQDKVFVFTLDKENKAVQVPVEISGKSGNNYIVSGGLKAGDKYIVMGFERLQPGTPVVALKDTANISKH</sequence>
<evidence type="ECO:0000259" key="4">
    <source>
        <dbReference type="Pfam" id="PF25876"/>
    </source>
</evidence>
<evidence type="ECO:0000313" key="9">
    <source>
        <dbReference type="Proteomes" id="UP001210231"/>
    </source>
</evidence>
<dbReference type="RefSeq" id="WP_407030204.1">
    <property type="nucleotide sequence ID" value="NZ_JAQGEF010000003.1"/>
</dbReference>
<comment type="subcellular location">
    <subcellularLocation>
        <location evidence="1">Cell envelope</location>
    </subcellularLocation>
</comment>
<feature type="signal peptide" evidence="3">
    <location>
        <begin position="1"/>
        <end position="21"/>
    </location>
</feature>
<feature type="domain" description="Multidrug resistance protein MdtA-like beta-barrel" evidence="6">
    <location>
        <begin position="210"/>
        <end position="297"/>
    </location>
</feature>
<reference evidence="8 9" key="1">
    <citation type="submission" date="2022-12" db="EMBL/GenBank/DDBJ databases">
        <title>Chitinophagaceae gen. sp. nov., a new member of the family Chitinophagaceae, isolated from soil in a chemical factory.</title>
        <authorList>
            <person name="Ke Z."/>
        </authorList>
    </citation>
    <scope>NUCLEOTIDE SEQUENCE [LARGE SCALE GENOMIC DNA]</scope>
    <source>
        <strain evidence="8 9">LY-5</strain>
    </source>
</reference>
<keyword evidence="3" id="KW-0732">Signal</keyword>
<dbReference type="Gene3D" id="2.40.50.100">
    <property type="match status" value="1"/>
</dbReference>
<name>A0ABT4UGZ7_9BACT</name>
<dbReference type="PANTHER" id="PTHR30158">
    <property type="entry name" value="ACRA/E-RELATED COMPONENT OF DRUG EFFLUX TRANSPORTER"/>
    <property type="match status" value="1"/>
</dbReference>
<protein>
    <submittedName>
        <fullName evidence="8">Efflux RND transporter periplasmic adaptor subunit</fullName>
    </submittedName>
</protein>
<dbReference type="Proteomes" id="UP001210231">
    <property type="component" value="Unassembled WGS sequence"/>
</dbReference>
<evidence type="ECO:0000259" key="6">
    <source>
        <dbReference type="Pfam" id="PF25944"/>
    </source>
</evidence>
<keyword evidence="9" id="KW-1185">Reference proteome</keyword>
<dbReference type="Pfam" id="PF25944">
    <property type="entry name" value="Beta-barrel_RND"/>
    <property type="match status" value="1"/>
</dbReference>
<proteinExistence type="inferred from homology"/>
<dbReference type="Pfam" id="PF25917">
    <property type="entry name" value="BSH_RND"/>
    <property type="match status" value="1"/>
</dbReference>
<dbReference type="InterPro" id="IPR058626">
    <property type="entry name" value="MdtA-like_b-barrel"/>
</dbReference>
<organism evidence="8 9">
    <name type="scientific">Polluticaenibacter yanchengensis</name>
    <dbReference type="NCBI Taxonomy" id="3014562"/>
    <lineage>
        <taxon>Bacteria</taxon>
        <taxon>Pseudomonadati</taxon>
        <taxon>Bacteroidota</taxon>
        <taxon>Chitinophagia</taxon>
        <taxon>Chitinophagales</taxon>
        <taxon>Chitinophagaceae</taxon>
        <taxon>Polluticaenibacter</taxon>
    </lineage>
</organism>
<evidence type="ECO:0000259" key="7">
    <source>
        <dbReference type="Pfam" id="PF25967"/>
    </source>
</evidence>
<comment type="caution">
    <text evidence="8">The sequence shown here is derived from an EMBL/GenBank/DDBJ whole genome shotgun (WGS) entry which is preliminary data.</text>
</comment>
<gene>
    <name evidence="8" type="ORF">O3P16_03580</name>
</gene>
<dbReference type="Pfam" id="PF25967">
    <property type="entry name" value="RND-MFP_C"/>
    <property type="match status" value="1"/>
</dbReference>
<dbReference type="InterPro" id="IPR058625">
    <property type="entry name" value="MdtA-like_BSH"/>
</dbReference>
<evidence type="ECO:0000256" key="3">
    <source>
        <dbReference type="SAM" id="SignalP"/>
    </source>
</evidence>
<evidence type="ECO:0000256" key="1">
    <source>
        <dbReference type="ARBA" id="ARBA00004196"/>
    </source>
</evidence>
<dbReference type="PANTHER" id="PTHR30158:SF23">
    <property type="entry name" value="MULTIDRUG RESISTANCE PROTEIN MEXA"/>
    <property type="match status" value="1"/>
</dbReference>
<feature type="domain" description="Multidrug resistance protein MdtA-like alpha-helical hairpin" evidence="4">
    <location>
        <begin position="102"/>
        <end position="172"/>
    </location>
</feature>
<dbReference type="InterPro" id="IPR006143">
    <property type="entry name" value="RND_pump_MFP"/>
</dbReference>
<dbReference type="EMBL" id="JAQGEF010000003">
    <property type="protein sequence ID" value="MDA3613874.1"/>
    <property type="molecule type" value="Genomic_DNA"/>
</dbReference>
<dbReference type="Gene3D" id="2.40.30.170">
    <property type="match status" value="1"/>
</dbReference>